<dbReference type="FunFam" id="3.30.390.30:FF:000001">
    <property type="entry name" value="Dihydrolipoyl dehydrogenase"/>
    <property type="match status" value="1"/>
</dbReference>
<dbReference type="RefSeq" id="WP_077279917.1">
    <property type="nucleotide sequence ID" value="NZ_MVBK01000099.1"/>
</dbReference>
<keyword evidence="4" id="KW-0521">NADP</keyword>
<evidence type="ECO:0000256" key="2">
    <source>
        <dbReference type="ARBA" id="ARBA00022630"/>
    </source>
</evidence>
<evidence type="ECO:0000256" key="1">
    <source>
        <dbReference type="ARBA" id="ARBA00007532"/>
    </source>
</evidence>
<evidence type="ECO:0000256" key="7">
    <source>
        <dbReference type="ARBA" id="ARBA00023284"/>
    </source>
</evidence>
<evidence type="ECO:0000256" key="9">
    <source>
        <dbReference type="PIRSR" id="PIRSR000350-4"/>
    </source>
</evidence>
<dbReference type="Pfam" id="PF07992">
    <property type="entry name" value="Pyr_redox_2"/>
    <property type="match status" value="1"/>
</dbReference>
<feature type="binding site" evidence="8">
    <location>
        <begin position="183"/>
        <end position="190"/>
    </location>
    <ligand>
        <name>NAD(+)</name>
        <dbReference type="ChEBI" id="CHEBI:57540"/>
    </ligand>
</feature>
<evidence type="ECO:0000313" key="13">
    <source>
        <dbReference type="EMBL" id="OOG22688.1"/>
    </source>
</evidence>
<accession>A0A1V3NCU6</accession>
<feature type="binding site" evidence="8">
    <location>
        <position position="273"/>
    </location>
    <ligand>
        <name>NAD(+)</name>
        <dbReference type="ChEBI" id="CHEBI:57540"/>
    </ligand>
</feature>
<organism evidence="13 14">
    <name type="scientific">Thioalkalivibrio denitrificans</name>
    <dbReference type="NCBI Taxonomy" id="108003"/>
    <lineage>
        <taxon>Bacteria</taxon>
        <taxon>Pseudomonadati</taxon>
        <taxon>Pseudomonadota</taxon>
        <taxon>Gammaproteobacteria</taxon>
        <taxon>Chromatiales</taxon>
        <taxon>Ectothiorhodospiraceae</taxon>
        <taxon>Thioalkalivibrio</taxon>
    </lineage>
</organism>
<keyword evidence="7 10" id="KW-0676">Redox-active center</keyword>
<evidence type="ECO:0000256" key="10">
    <source>
        <dbReference type="RuleBase" id="RU003691"/>
    </source>
</evidence>
<feature type="domain" description="FAD/NAD(P)-binding" evidence="12">
    <location>
        <begin position="12"/>
        <end position="328"/>
    </location>
</feature>
<gene>
    <name evidence="13" type="ORF">B1C78_14720</name>
</gene>
<dbReference type="STRING" id="108003.B1C78_14720"/>
<protein>
    <submittedName>
        <fullName evidence="13">Pyridine nucleotide-disulfide oxidoreductase</fullName>
    </submittedName>
</protein>
<dbReference type="InterPro" id="IPR012999">
    <property type="entry name" value="Pyr_OxRdtase_I_AS"/>
</dbReference>
<comment type="similarity">
    <text evidence="1 10">Belongs to the class-I pyridine nucleotide-disulfide oxidoreductase family.</text>
</comment>
<feature type="domain" description="Pyridine nucleotide-disulphide oxidoreductase dimerisation" evidence="11">
    <location>
        <begin position="348"/>
        <end position="449"/>
    </location>
</feature>
<comment type="caution">
    <text evidence="13">The sequence shown here is derived from an EMBL/GenBank/DDBJ whole genome shotgun (WGS) entry which is preliminary data.</text>
</comment>
<feature type="disulfide bond" description="Redox-active" evidence="9">
    <location>
        <begin position="49"/>
        <end position="54"/>
    </location>
</feature>
<feature type="binding site" evidence="8">
    <location>
        <position position="313"/>
    </location>
    <ligand>
        <name>FAD</name>
        <dbReference type="ChEBI" id="CHEBI:57692"/>
    </ligand>
</feature>
<evidence type="ECO:0000256" key="8">
    <source>
        <dbReference type="PIRSR" id="PIRSR000350-3"/>
    </source>
</evidence>
<dbReference type="Gene3D" id="3.30.390.30">
    <property type="match status" value="1"/>
</dbReference>
<evidence type="ECO:0000313" key="14">
    <source>
        <dbReference type="Proteomes" id="UP000189462"/>
    </source>
</evidence>
<keyword evidence="8" id="KW-0547">Nucleotide-binding</keyword>
<evidence type="ECO:0000256" key="4">
    <source>
        <dbReference type="ARBA" id="ARBA00022857"/>
    </source>
</evidence>
<keyword evidence="8" id="KW-0520">NAD</keyword>
<dbReference type="PRINTS" id="PR00368">
    <property type="entry name" value="FADPNR"/>
</dbReference>
<dbReference type="GO" id="GO:0003955">
    <property type="term" value="F:NAD(P)H dehydrogenase (quinone) activity"/>
    <property type="evidence" value="ECO:0007669"/>
    <property type="project" value="TreeGrafter"/>
</dbReference>
<feature type="binding site" evidence="8">
    <location>
        <position position="58"/>
    </location>
    <ligand>
        <name>FAD</name>
        <dbReference type="ChEBI" id="CHEBI:57692"/>
    </ligand>
</feature>
<dbReference type="InterPro" id="IPR004099">
    <property type="entry name" value="Pyr_nucl-diS_OxRdtase_dimer"/>
</dbReference>
<dbReference type="SUPFAM" id="SSF55424">
    <property type="entry name" value="FAD/NAD-linked reductases, dimerisation (C-terminal) domain"/>
    <property type="match status" value="1"/>
</dbReference>
<comment type="cofactor">
    <cofactor evidence="8">
        <name>FAD</name>
        <dbReference type="ChEBI" id="CHEBI:57692"/>
    </cofactor>
    <text evidence="8">Binds 1 FAD per subunit.</text>
</comment>
<dbReference type="PANTHER" id="PTHR43014">
    <property type="entry name" value="MERCURIC REDUCTASE"/>
    <property type="match status" value="1"/>
</dbReference>
<keyword evidence="5 10" id="KW-0560">Oxidoreductase</keyword>
<evidence type="ECO:0000256" key="6">
    <source>
        <dbReference type="ARBA" id="ARBA00023157"/>
    </source>
</evidence>
<dbReference type="EMBL" id="MVBK01000099">
    <property type="protein sequence ID" value="OOG22688.1"/>
    <property type="molecule type" value="Genomic_DNA"/>
</dbReference>
<proteinExistence type="inferred from homology"/>
<dbReference type="InterPro" id="IPR001100">
    <property type="entry name" value="Pyr_nuc-diS_OxRdtase"/>
</dbReference>
<dbReference type="Proteomes" id="UP000189462">
    <property type="component" value="Unassembled WGS sequence"/>
</dbReference>
<dbReference type="Pfam" id="PF02852">
    <property type="entry name" value="Pyr_redox_dim"/>
    <property type="match status" value="1"/>
</dbReference>
<evidence type="ECO:0000259" key="12">
    <source>
        <dbReference type="Pfam" id="PF07992"/>
    </source>
</evidence>
<evidence type="ECO:0000259" key="11">
    <source>
        <dbReference type="Pfam" id="PF02852"/>
    </source>
</evidence>
<reference evidence="13 14" key="1">
    <citation type="submission" date="2017-02" db="EMBL/GenBank/DDBJ databases">
        <title>Genomic diversity within the haloalkaliphilic genus Thioalkalivibrio.</title>
        <authorList>
            <person name="Ahn A.-C."/>
            <person name="Meier-Kolthoff J."/>
            <person name="Overmars L."/>
            <person name="Richter M."/>
            <person name="Woyke T."/>
            <person name="Sorokin D.Y."/>
            <person name="Muyzer G."/>
        </authorList>
    </citation>
    <scope>NUCLEOTIDE SEQUENCE [LARGE SCALE GENOMIC DNA]</scope>
    <source>
        <strain evidence="13 14">ALJD</strain>
    </source>
</reference>
<dbReference type="InterPro" id="IPR016156">
    <property type="entry name" value="FAD/NAD-linked_Rdtase_dimer_sf"/>
</dbReference>
<dbReference type="PROSITE" id="PS00076">
    <property type="entry name" value="PYRIDINE_REDOX_1"/>
    <property type="match status" value="1"/>
</dbReference>
<dbReference type="InterPro" id="IPR023753">
    <property type="entry name" value="FAD/NAD-binding_dom"/>
</dbReference>
<dbReference type="PANTHER" id="PTHR43014:SF2">
    <property type="entry name" value="MERCURIC REDUCTASE"/>
    <property type="match status" value="1"/>
</dbReference>
<dbReference type="InterPro" id="IPR036188">
    <property type="entry name" value="FAD/NAD-bd_sf"/>
</dbReference>
<dbReference type="PIRSF" id="PIRSF000350">
    <property type="entry name" value="Mercury_reductase_MerA"/>
    <property type="match status" value="1"/>
</dbReference>
<keyword evidence="14" id="KW-1185">Reference proteome</keyword>
<dbReference type="GO" id="GO:0050660">
    <property type="term" value="F:flavin adenine dinucleotide binding"/>
    <property type="evidence" value="ECO:0007669"/>
    <property type="project" value="TreeGrafter"/>
</dbReference>
<name>A0A1V3NCU6_9GAMM</name>
<feature type="binding site" evidence="8">
    <location>
        <position position="206"/>
    </location>
    <ligand>
        <name>NAD(+)</name>
        <dbReference type="ChEBI" id="CHEBI:57540"/>
    </ligand>
</feature>
<dbReference type="Gene3D" id="3.50.50.60">
    <property type="entry name" value="FAD/NAD(P)-binding domain"/>
    <property type="match status" value="2"/>
</dbReference>
<keyword evidence="6" id="KW-1015">Disulfide bond</keyword>
<keyword evidence="2 10" id="KW-0285">Flavoprotein</keyword>
<dbReference type="GO" id="GO:0016668">
    <property type="term" value="F:oxidoreductase activity, acting on a sulfur group of donors, NAD(P) as acceptor"/>
    <property type="evidence" value="ECO:0007669"/>
    <property type="project" value="InterPro"/>
</dbReference>
<dbReference type="SUPFAM" id="SSF51905">
    <property type="entry name" value="FAD/NAD(P)-binding domain"/>
    <property type="match status" value="1"/>
</dbReference>
<sequence length="480" mass="52296">MTMKYQRSCDPELVIIGGGPGGLVVASVAGQLGIRTTLIERGPELGGDCLHTGCVPSKTLIHTAKVASLMRRAAEFGLPAVGPEVNFAAVMDRVRSVVDTIQAHDDPERFRGYGVDVVFGEARFIGPRELMVNDRRIRGRRFVIATGSRPSVPPVPGLEEAGYLTSDTIWSLRELPRRLAVLGAGPIGLELAQAFARLGSEVTLLEMAPRLLPAEDAEIAQMLQGHLAHEGIRIMTGVEVTRVSRDASAVSLHVRDGENTMTAEADTLLVAAGRRPDLEALNLDAAGVEHTRTGITVDNRLRTSARHIFACGDCCGPWPFTHMAEYQAGIVISNAVFRLPRRADYRVVPRVTYCDPELARVGLSETEAREQGIDVQVLRFPFGQVDRALTEGETTGEARLVVRKGRLLGATLLGPHAGELIHELVLAMKARIPISRISSTIHAYPTLAQIHRRAVNTLYGPRLFSARTRGLVRWIQRLIP</sequence>
<dbReference type="PRINTS" id="PR00411">
    <property type="entry name" value="PNDRDTASEI"/>
</dbReference>
<dbReference type="AlphaFoldDB" id="A0A1V3NCU6"/>
<feature type="binding site" evidence="8">
    <location>
        <begin position="146"/>
        <end position="148"/>
    </location>
    <ligand>
        <name>FAD</name>
        <dbReference type="ChEBI" id="CHEBI:57692"/>
    </ligand>
</feature>
<keyword evidence="3 8" id="KW-0274">FAD</keyword>
<evidence type="ECO:0000256" key="5">
    <source>
        <dbReference type="ARBA" id="ARBA00023002"/>
    </source>
</evidence>
<evidence type="ECO:0000256" key="3">
    <source>
        <dbReference type="ARBA" id="ARBA00022827"/>
    </source>
</evidence>